<protein>
    <submittedName>
        <fullName evidence="1">Uncharacterized protein</fullName>
    </submittedName>
</protein>
<sequence length="123" mass="12933">MAAYTDGSATAVQALGSTFGSLSSWPYLTLDQDDDTPAGELLRVNLAFTTAFRRLLFHVCVGETIAAVPSGFRGLGATVTITAPGAGSGRIALDEAPREATACAVAEAVTEGMRTRRCPRRRR</sequence>
<reference evidence="1 2" key="1">
    <citation type="submission" date="2021-10" db="EMBL/GenBank/DDBJ databases">
        <title>Streptomyces gossypii sp. nov., isolated from soil collected from cotton field.</title>
        <authorList>
            <person name="Ge X."/>
            <person name="Chen X."/>
            <person name="Liu W."/>
        </authorList>
    </citation>
    <scope>NUCLEOTIDE SEQUENCE [LARGE SCALE GENOMIC DNA]</scope>
    <source>
        <strain evidence="1 2">N2-109</strain>
    </source>
</reference>
<gene>
    <name evidence="1" type="ORF">LHJ74_05635</name>
</gene>
<accession>A0ABT2JNG9</accession>
<keyword evidence="2" id="KW-1185">Reference proteome</keyword>
<name>A0ABT2JNG9_9ACTN</name>
<organism evidence="1 2">
    <name type="scientific">Streptomyces gossypii</name>
    <dbReference type="NCBI Taxonomy" id="2883101"/>
    <lineage>
        <taxon>Bacteria</taxon>
        <taxon>Bacillati</taxon>
        <taxon>Actinomycetota</taxon>
        <taxon>Actinomycetes</taxon>
        <taxon>Kitasatosporales</taxon>
        <taxon>Streptomycetaceae</taxon>
        <taxon>Streptomyces</taxon>
    </lineage>
</organism>
<evidence type="ECO:0000313" key="1">
    <source>
        <dbReference type="EMBL" id="MCT2589416.1"/>
    </source>
</evidence>
<dbReference type="RefSeq" id="WP_260216389.1">
    <property type="nucleotide sequence ID" value="NZ_JAJAGO010000002.1"/>
</dbReference>
<proteinExistence type="predicted"/>
<comment type="caution">
    <text evidence="1">The sequence shown here is derived from an EMBL/GenBank/DDBJ whole genome shotgun (WGS) entry which is preliminary data.</text>
</comment>
<dbReference type="EMBL" id="JAJAGO010000002">
    <property type="protein sequence ID" value="MCT2589416.1"/>
    <property type="molecule type" value="Genomic_DNA"/>
</dbReference>
<dbReference type="Proteomes" id="UP001156389">
    <property type="component" value="Unassembled WGS sequence"/>
</dbReference>
<evidence type="ECO:0000313" key="2">
    <source>
        <dbReference type="Proteomes" id="UP001156389"/>
    </source>
</evidence>